<evidence type="ECO:0000256" key="1">
    <source>
        <dbReference type="ARBA" id="ARBA00022448"/>
    </source>
</evidence>
<feature type="transmembrane region" description="Helical" evidence="10">
    <location>
        <begin position="95"/>
        <end position="113"/>
    </location>
</feature>
<dbReference type="HAMAP" id="MF_00462">
    <property type="entry name" value="RsxD_RnfD"/>
    <property type="match status" value="1"/>
</dbReference>
<dbReference type="GO" id="GO:0022900">
    <property type="term" value="P:electron transport chain"/>
    <property type="evidence" value="ECO:0007669"/>
    <property type="project" value="UniProtKB-UniRule"/>
</dbReference>
<reference evidence="11 12" key="1">
    <citation type="journal article" date="2019" name="Biochem. Eng. J.">
        <title>Metabolic engineering of the marine bacteria Neptunomonas concharum for the production of acetoin and meso-2,3-butanediol from acetate.</title>
        <authorList>
            <person name="Li W."/>
            <person name="Pu N."/>
            <person name="Liu C.-X."/>
            <person name="Yuan Q.-P."/>
            <person name="Li Z.-J."/>
        </authorList>
    </citation>
    <scope>NUCLEOTIDE SEQUENCE [LARGE SCALE GENOMIC DNA]</scope>
    <source>
        <strain evidence="11 12">JCM17730</strain>
    </source>
</reference>
<comment type="cofactor">
    <cofactor evidence="10">
        <name>FMN</name>
        <dbReference type="ChEBI" id="CHEBI:58210"/>
    </cofactor>
</comment>
<evidence type="ECO:0000256" key="10">
    <source>
        <dbReference type="HAMAP-Rule" id="MF_00462"/>
    </source>
</evidence>
<dbReference type="OrthoDB" id="9776359at2"/>
<dbReference type="GO" id="GO:0055085">
    <property type="term" value="P:transmembrane transport"/>
    <property type="evidence" value="ECO:0007669"/>
    <property type="project" value="InterPro"/>
</dbReference>
<evidence type="ECO:0000256" key="8">
    <source>
        <dbReference type="ARBA" id="ARBA00022989"/>
    </source>
</evidence>
<feature type="transmembrane region" description="Helical" evidence="10">
    <location>
        <begin position="236"/>
        <end position="253"/>
    </location>
</feature>
<dbReference type="KEGG" id="ncu:F0U83_04820"/>
<accession>A0A5P1R9W6</accession>
<feature type="transmembrane region" description="Helical" evidence="10">
    <location>
        <begin position="47"/>
        <end position="64"/>
    </location>
</feature>
<proteinExistence type="inferred from homology"/>
<keyword evidence="9 10" id="KW-0472">Membrane</keyword>
<dbReference type="EC" id="7.-.-.-" evidence="10"/>
<comment type="subunit">
    <text evidence="10">The complex is composed of six subunits: RnfA, RnfB, RnfC, RnfD, RnfE and RnfG.</text>
</comment>
<evidence type="ECO:0000256" key="7">
    <source>
        <dbReference type="ARBA" id="ARBA00022982"/>
    </source>
</evidence>
<evidence type="ECO:0000313" key="12">
    <source>
        <dbReference type="Proteomes" id="UP000324760"/>
    </source>
</evidence>
<keyword evidence="6 10" id="KW-1278">Translocase</keyword>
<evidence type="ECO:0000313" key="11">
    <source>
        <dbReference type="EMBL" id="QEQ96081.1"/>
    </source>
</evidence>
<keyword evidence="3 10" id="KW-0285">Flavoprotein</keyword>
<feature type="modified residue" description="FMN phosphoryl threonine" evidence="10">
    <location>
        <position position="180"/>
    </location>
</feature>
<keyword evidence="12" id="KW-1185">Reference proteome</keyword>
<dbReference type="RefSeq" id="WP_138988787.1">
    <property type="nucleotide sequence ID" value="NZ_CP043869.1"/>
</dbReference>
<feature type="transmembrane region" description="Helical" evidence="10">
    <location>
        <begin position="125"/>
        <end position="144"/>
    </location>
</feature>
<name>A0A5P1R9W6_9GAMM</name>
<evidence type="ECO:0000256" key="2">
    <source>
        <dbReference type="ARBA" id="ARBA00022553"/>
    </source>
</evidence>
<evidence type="ECO:0000256" key="4">
    <source>
        <dbReference type="ARBA" id="ARBA00022643"/>
    </source>
</evidence>
<keyword evidence="10" id="KW-1003">Cell membrane</keyword>
<evidence type="ECO:0000256" key="6">
    <source>
        <dbReference type="ARBA" id="ARBA00022967"/>
    </source>
</evidence>
<keyword evidence="2 10" id="KW-0597">Phosphoprotein</keyword>
<feature type="transmembrane region" description="Helical" evidence="10">
    <location>
        <begin position="71"/>
        <end position="89"/>
    </location>
</feature>
<dbReference type="GO" id="GO:0005886">
    <property type="term" value="C:plasma membrane"/>
    <property type="evidence" value="ECO:0007669"/>
    <property type="project" value="UniProtKB-SubCell"/>
</dbReference>
<dbReference type="NCBIfam" id="TIGR01946">
    <property type="entry name" value="rnfD"/>
    <property type="match status" value="1"/>
</dbReference>
<feature type="transmembrane region" description="Helical" evidence="10">
    <location>
        <begin position="20"/>
        <end position="41"/>
    </location>
</feature>
<evidence type="ECO:0000256" key="5">
    <source>
        <dbReference type="ARBA" id="ARBA00022692"/>
    </source>
</evidence>
<dbReference type="Pfam" id="PF03116">
    <property type="entry name" value="NQR2_RnfD_RnfE"/>
    <property type="match status" value="1"/>
</dbReference>
<keyword evidence="4 10" id="KW-0288">FMN</keyword>
<dbReference type="PANTHER" id="PTHR30578">
    <property type="entry name" value="ELECTRON TRANSPORT COMPLEX PROTEIN RNFD"/>
    <property type="match status" value="1"/>
</dbReference>
<keyword evidence="8 10" id="KW-1133">Transmembrane helix</keyword>
<dbReference type="Proteomes" id="UP000324760">
    <property type="component" value="Chromosome"/>
</dbReference>
<dbReference type="NCBIfam" id="NF002011">
    <property type="entry name" value="PRK00816.1"/>
    <property type="match status" value="1"/>
</dbReference>
<organism evidence="11 12">
    <name type="scientific">Neptunomonas concharum</name>
    <dbReference type="NCBI Taxonomy" id="1031538"/>
    <lineage>
        <taxon>Bacteria</taxon>
        <taxon>Pseudomonadati</taxon>
        <taxon>Pseudomonadota</taxon>
        <taxon>Gammaproteobacteria</taxon>
        <taxon>Oceanospirillales</taxon>
        <taxon>Oceanospirillaceae</taxon>
        <taxon>Neptunomonas</taxon>
    </lineage>
</organism>
<keyword evidence="5 10" id="KW-0812">Transmembrane</keyword>
<dbReference type="AlphaFoldDB" id="A0A5P1R9W6"/>
<dbReference type="EMBL" id="CP043869">
    <property type="protein sequence ID" value="QEQ96081.1"/>
    <property type="molecule type" value="Genomic_DNA"/>
</dbReference>
<keyword evidence="1 10" id="KW-0813">Transport</keyword>
<protein>
    <recommendedName>
        <fullName evidence="10">Ion-translocating oxidoreductase complex subunit D</fullName>
        <ecNumber evidence="10">7.-.-.-</ecNumber>
    </recommendedName>
    <alternativeName>
        <fullName evidence="10">Rnf electron transport complex subunit D</fullName>
    </alternativeName>
</protein>
<comment type="similarity">
    <text evidence="10">Belongs to the NqrB/RnfD family.</text>
</comment>
<feature type="transmembrane region" description="Helical" evidence="10">
    <location>
        <begin position="288"/>
        <end position="306"/>
    </location>
</feature>
<gene>
    <name evidence="11" type="primary">rsxD</name>
    <name evidence="10" type="synonym">rnfD</name>
    <name evidence="11" type="ORF">F0U83_04820</name>
</gene>
<keyword evidence="10" id="KW-0997">Cell inner membrane</keyword>
<feature type="transmembrane region" description="Helical" evidence="10">
    <location>
        <begin position="206"/>
        <end position="224"/>
    </location>
</feature>
<dbReference type="InterPro" id="IPR004338">
    <property type="entry name" value="NqrB/RnfD"/>
</dbReference>
<keyword evidence="7 10" id="KW-0249">Electron transport</keyword>
<comment type="subcellular location">
    <subcellularLocation>
        <location evidence="10">Cell inner membrane</location>
        <topology evidence="10">Multi-pass membrane protein</topology>
    </subcellularLocation>
</comment>
<dbReference type="InterPro" id="IPR011303">
    <property type="entry name" value="RnfD_bac"/>
</dbReference>
<comment type="function">
    <text evidence="10">Part of a membrane-bound complex that couples electron transfer with translocation of ions across the membrane.</text>
</comment>
<sequence>MALIRISSPHVHKPASTADVMRLVILATLPGVLAMTFFFGWGTLINILWASLLALTFEAICIHARKRPTLFYLRDYSAVLTAVLIALALPPFAPWWLTLVAVFVAIVIAKQLYGGIGQNPFNPAMVAYALVLISFPVEMTRWTAPFVLHGEGWNVLGFTDTLQLIFGSWQASADAFTSATPLDEMRHRGGLTTEEVWRTSDVLANVGAWHAVSAAYVMGGIFLLYRKVFTWHTPAAFLLSLGGLATLFYLIAPDQYPDPFFHLTVGGTMLGAFFIATDPVSSATSNKGKIWFGVGIGVLIYIIRSWGNYPDAVAFSILLMNLAAPFIDQYTQPRSYGHRSPKRGLKEKA</sequence>
<dbReference type="PANTHER" id="PTHR30578:SF0">
    <property type="entry name" value="ION-TRANSLOCATING OXIDOREDUCTASE COMPLEX SUBUNIT D"/>
    <property type="match status" value="1"/>
</dbReference>
<evidence type="ECO:0000256" key="3">
    <source>
        <dbReference type="ARBA" id="ARBA00022630"/>
    </source>
</evidence>
<evidence type="ECO:0000256" key="9">
    <source>
        <dbReference type="ARBA" id="ARBA00023136"/>
    </source>
</evidence>
<feature type="transmembrane region" description="Helical" evidence="10">
    <location>
        <begin position="259"/>
        <end position="276"/>
    </location>
</feature>